<gene>
    <name evidence="1" type="ordered locus">FSU_0719</name>
</gene>
<dbReference type="KEGG" id="fsc:FSU_0719"/>
<accession>D9S7V8</accession>
<reference evidence="2" key="1">
    <citation type="submission" date="2010-08" db="EMBL/GenBank/DDBJ databases">
        <title>Complete sequence of Fibrobacter succinogenes subsp. succinogenes S85.</title>
        <authorList>
            <person name="Durkin A.S."/>
            <person name="Nelson K.E."/>
            <person name="Morrison M."/>
            <person name="Forsberg C.W."/>
            <person name="Wilson D.B."/>
            <person name="Russell J.B."/>
            <person name="Cann I.K.O."/>
            <person name="Mackie R.I."/>
            <person name="White B.A."/>
        </authorList>
    </citation>
    <scope>NUCLEOTIDE SEQUENCE [LARGE SCALE GENOMIC DNA]</scope>
    <source>
        <strain evidence="2">ATCC 19169 / S85</strain>
    </source>
</reference>
<evidence type="ECO:0000313" key="1">
    <source>
        <dbReference type="EMBL" id="ADL25609.1"/>
    </source>
</evidence>
<dbReference type="Proteomes" id="UP000000517">
    <property type="component" value="Chromosome"/>
</dbReference>
<sequence>MKVFNPTEPVNDLYLSRMKVFGNMETLSNTASDLKEPLNLLPPPSENSSLQNKAASENTSIGLFDVHVYMGQYFDDYYTPTSTGIAN</sequence>
<dbReference type="HOGENOM" id="CLU_2478781_0_0_0"/>
<evidence type="ECO:0000313" key="2">
    <source>
        <dbReference type="Proteomes" id="UP000000517"/>
    </source>
</evidence>
<protein>
    <submittedName>
        <fullName evidence="1">Uncharacterized protein</fullName>
    </submittedName>
</protein>
<proteinExistence type="predicted"/>
<name>D9S7V8_FIBSS</name>
<dbReference type="AlphaFoldDB" id="D9S7V8"/>
<dbReference type="STRING" id="59374.FSU_0719"/>
<dbReference type="EMBL" id="CP002158">
    <property type="protein sequence ID" value="ADL25609.1"/>
    <property type="molecule type" value="Genomic_DNA"/>
</dbReference>
<organism evidence="1 2">
    <name type="scientific">Fibrobacter succinogenes (strain ATCC 19169 / S85)</name>
    <dbReference type="NCBI Taxonomy" id="59374"/>
    <lineage>
        <taxon>Bacteria</taxon>
        <taxon>Pseudomonadati</taxon>
        <taxon>Fibrobacterota</taxon>
        <taxon>Fibrobacteria</taxon>
        <taxon>Fibrobacterales</taxon>
        <taxon>Fibrobacteraceae</taxon>
        <taxon>Fibrobacter</taxon>
    </lineage>
</organism>